<evidence type="ECO:0000256" key="5">
    <source>
        <dbReference type="ARBA" id="ARBA00022630"/>
    </source>
</evidence>
<comment type="caution">
    <text evidence="21">The sequence shown here is derived from an EMBL/GenBank/DDBJ whole genome shotgun (WGS) entry which is preliminary data.</text>
</comment>
<dbReference type="GO" id="GO:0006814">
    <property type="term" value="P:sodium ion transport"/>
    <property type="evidence" value="ECO:0007669"/>
    <property type="project" value="UniProtKB-UniRule"/>
</dbReference>
<comment type="similarity">
    <text evidence="16 17">Belongs to the NqrC family.</text>
</comment>
<comment type="function">
    <text evidence="16">NQR complex catalyzes the reduction of ubiquinone-1 to ubiquinol by two successive reactions, coupled with the transport of Na(+) ions from the cytoplasm to the periplasm. NqrA to NqrE are probably involved in the second step, the conversion of ubisemiquinone to ubiquinol.</text>
</comment>
<dbReference type="EC" id="7.2.1.1" evidence="16 17"/>
<dbReference type="PIRSF" id="PIRSF009437">
    <property type="entry name" value="NQR-1_subunit_C"/>
    <property type="match status" value="1"/>
</dbReference>
<evidence type="ECO:0000256" key="8">
    <source>
        <dbReference type="ARBA" id="ARBA00022967"/>
    </source>
</evidence>
<gene>
    <name evidence="16 21" type="primary">nqrC</name>
    <name evidence="21" type="ORF">Poly51_52600</name>
</gene>
<keyword evidence="22" id="KW-1185">Reference proteome</keyword>
<comment type="subunit">
    <text evidence="16 17">Composed of six subunits; NqrA, NqrB, NqrC, NqrD, NqrE and NqrF.</text>
</comment>
<dbReference type="GO" id="GO:0016655">
    <property type="term" value="F:oxidoreductase activity, acting on NAD(P)H, quinone or similar compound as acceptor"/>
    <property type="evidence" value="ECO:0007669"/>
    <property type="project" value="UniProtKB-UniRule"/>
</dbReference>
<dbReference type="OrthoDB" id="9794010at2"/>
<evidence type="ECO:0000256" key="9">
    <source>
        <dbReference type="ARBA" id="ARBA00022989"/>
    </source>
</evidence>
<feature type="domain" description="FMN-binding" evidence="20">
    <location>
        <begin position="154"/>
        <end position="252"/>
    </location>
</feature>
<dbReference type="NCBIfam" id="TIGR01938">
    <property type="entry name" value="nqrC"/>
    <property type="match status" value="1"/>
</dbReference>
<evidence type="ECO:0000256" key="4">
    <source>
        <dbReference type="ARBA" id="ARBA00022553"/>
    </source>
</evidence>
<dbReference type="EMBL" id="SJPW01000007">
    <property type="protein sequence ID" value="TWU47460.1"/>
    <property type="molecule type" value="Genomic_DNA"/>
</dbReference>
<keyword evidence="15 16" id="KW-0739">Sodium transport</keyword>
<evidence type="ECO:0000256" key="17">
    <source>
        <dbReference type="PIRNR" id="PIRNR009437"/>
    </source>
</evidence>
<comment type="caution">
    <text evidence="16">Lacks conserved residue(s) required for the propagation of feature annotation.</text>
</comment>
<evidence type="ECO:0000256" key="3">
    <source>
        <dbReference type="ARBA" id="ARBA00022519"/>
    </source>
</evidence>
<feature type="modified residue" description="FMN phosphoryl threonine" evidence="16">
    <location>
        <position position="235"/>
    </location>
</feature>
<evidence type="ECO:0000256" key="14">
    <source>
        <dbReference type="ARBA" id="ARBA00023136"/>
    </source>
</evidence>
<name>A0A5C6EFU3_9BACT</name>
<evidence type="ECO:0000313" key="22">
    <source>
        <dbReference type="Proteomes" id="UP000318288"/>
    </source>
</evidence>
<dbReference type="SMART" id="SM00900">
    <property type="entry name" value="FMN_bind"/>
    <property type="match status" value="1"/>
</dbReference>
<keyword evidence="4 16" id="KW-0597">Phosphoprotein</keyword>
<evidence type="ECO:0000259" key="20">
    <source>
        <dbReference type="SMART" id="SM00900"/>
    </source>
</evidence>
<keyword evidence="9 16" id="KW-1133">Transmembrane helix</keyword>
<evidence type="ECO:0000256" key="15">
    <source>
        <dbReference type="ARBA" id="ARBA00023201"/>
    </source>
</evidence>
<keyword evidence="6 16" id="KW-0288">FMN</keyword>
<keyword evidence="8 16" id="KW-1278">Translocase</keyword>
<evidence type="ECO:0000256" key="19">
    <source>
        <dbReference type="SAM" id="SignalP"/>
    </source>
</evidence>
<feature type="region of interest" description="Disordered" evidence="18">
    <location>
        <begin position="268"/>
        <end position="301"/>
    </location>
</feature>
<evidence type="ECO:0000256" key="13">
    <source>
        <dbReference type="ARBA" id="ARBA00023075"/>
    </source>
</evidence>
<evidence type="ECO:0000256" key="11">
    <source>
        <dbReference type="ARBA" id="ARBA00023053"/>
    </source>
</evidence>
<feature type="chain" id="PRO_5022767228" description="Na(+)-translocating NADH-quinone reductase subunit C" evidence="19">
    <location>
        <begin position="28"/>
        <end position="301"/>
    </location>
</feature>
<evidence type="ECO:0000256" key="1">
    <source>
        <dbReference type="ARBA" id="ARBA00022448"/>
    </source>
</evidence>
<evidence type="ECO:0000256" key="16">
    <source>
        <dbReference type="HAMAP-Rule" id="MF_00427"/>
    </source>
</evidence>
<keyword evidence="19" id="KW-0732">Signal</keyword>
<evidence type="ECO:0000256" key="2">
    <source>
        <dbReference type="ARBA" id="ARBA00022475"/>
    </source>
</evidence>
<keyword evidence="7 16" id="KW-0812">Transmembrane</keyword>
<dbReference type="NCBIfam" id="NF003749">
    <property type="entry name" value="PRK05346.1-5"/>
    <property type="match status" value="1"/>
</dbReference>
<keyword evidence="11 16" id="KW-0915">Sodium</keyword>
<dbReference type="AlphaFoldDB" id="A0A5C6EFU3"/>
<keyword evidence="14 16" id="KW-0472">Membrane</keyword>
<dbReference type="GO" id="GO:0010181">
    <property type="term" value="F:FMN binding"/>
    <property type="evidence" value="ECO:0007669"/>
    <property type="project" value="UniProtKB-UniRule"/>
</dbReference>
<dbReference type="Proteomes" id="UP000318288">
    <property type="component" value="Unassembled WGS sequence"/>
</dbReference>
<dbReference type="InterPro" id="IPR007329">
    <property type="entry name" value="FMN-bd"/>
</dbReference>
<keyword evidence="12 16" id="KW-0406">Ion transport</keyword>
<organism evidence="21 22">
    <name type="scientific">Rubripirellula tenax</name>
    <dbReference type="NCBI Taxonomy" id="2528015"/>
    <lineage>
        <taxon>Bacteria</taxon>
        <taxon>Pseudomonadati</taxon>
        <taxon>Planctomycetota</taxon>
        <taxon>Planctomycetia</taxon>
        <taxon>Pirellulales</taxon>
        <taxon>Pirellulaceae</taxon>
        <taxon>Rubripirellula</taxon>
    </lineage>
</organism>
<comment type="catalytic activity">
    <reaction evidence="16 17">
        <text>a ubiquinone + n Na(+)(in) + NADH + H(+) = a ubiquinol + n Na(+)(out) + NAD(+)</text>
        <dbReference type="Rhea" id="RHEA:47748"/>
        <dbReference type="Rhea" id="RHEA-COMP:9565"/>
        <dbReference type="Rhea" id="RHEA-COMP:9566"/>
        <dbReference type="ChEBI" id="CHEBI:15378"/>
        <dbReference type="ChEBI" id="CHEBI:16389"/>
        <dbReference type="ChEBI" id="CHEBI:17976"/>
        <dbReference type="ChEBI" id="CHEBI:29101"/>
        <dbReference type="ChEBI" id="CHEBI:57540"/>
        <dbReference type="ChEBI" id="CHEBI:57945"/>
        <dbReference type="EC" id="7.2.1.1"/>
    </reaction>
</comment>
<keyword evidence="1 16" id="KW-0813">Transport</keyword>
<keyword evidence="10 16" id="KW-0520">NAD</keyword>
<dbReference type="GO" id="GO:0005886">
    <property type="term" value="C:plasma membrane"/>
    <property type="evidence" value="ECO:0007669"/>
    <property type="project" value="UniProtKB-SubCell"/>
</dbReference>
<evidence type="ECO:0000313" key="21">
    <source>
        <dbReference type="EMBL" id="TWU47460.1"/>
    </source>
</evidence>
<comment type="subcellular location">
    <subcellularLocation>
        <location evidence="16">Cell membrane</location>
        <topology evidence="16">Single-pass membrane protein</topology>
    </subcellularLocation>
</comment>
<evidence type="ECO:0000256" key="7">
    <source>
        <dbReference type="ARBA" id="ARBA00022692"/>
    </source>
</evidence>
<evidence type="ECO:0000256" key="6">
    <source>
        <dbReference type="ARBA" id="ARBA00022643"/>
    </source>
</evidence>
<dbReference type="PANTHER" id="PTHR37838:SF1">
    <property type="entry name" value="NA(+)-TRANSLOCATING NADH-QUINONE REDUCTASE SUBUNIT C"/>
    <property type="match status" value="1"/>
</dbReference>
<dbReference type="HAMAP" id="MF_00427">
    <property type="entry name" value="NqrC"/>
    <property type="match status" value="1"/>
</dbReference>
<comment type="cofactor">
    <cofactor evidence="16 17">
        <name>FMN</name>
        <dbReference type="ChEBI" id="CHEBI:58210"/>
    </cofactor>
</comment>
<protein>
    <recommendedName>
        <fullName evidence="16 17">Na(+)-translocating NADH-quinone reductase subunit C</fullName>
        <shortName evidence="16 17">Na(+)-NQR subunit C</shortName>
        <shortName evidence="16 17">Na(+)-translocating NQR subunit C</shortName>
        <ecNumber evidence="16 17">7.2.1.1</ecNumber>
    </recommendedName>
    <alternativeName>
        <fullName evidence="16 17">NQR complex subunit C</fullName>
    </alternativeName>
    <alternativeName>
        <fullName evidence="16 17">NQR-1 subunit C</fullName>
    </alternativeName>
</protein>
<sequence length="301" mass="32080" precursor="true">MQQPDSLSRTIATAAVLCVVCSLAVSAAAVALKPTQIANEKLDQQKNILDAAGLALGEYGLPASKLSKKQIDELYGWVSEALINMNDGSFNNEVKAADWDLAEAASDPDTSVPIENPTYDPGEVSRPSVMKVYFVKRPGSDTIQQVVLPIYGKGLWGTLWGYLALKSDLKTIQGLTYYQHKETPGLGGEVDNPAWKAKWDGRKLYDADGTPAALVFKGPAPAENVYAVDGLSGATITSNGVTKMLRYWASDDAYGPFLKKLGKDIESGAPIGNATKSDKKSSDASSDQSADIRQSGESING</sequence>
<evidence type="ECO:0000256" key="12">
    <source>
        <dbReference type="ARBA" id="ARBA00023065"/>
    </source>
</evidence>
<accession>A0A5C6EFU3</accession>
<dbReference type="PANTHER" id="PTHR37838">
    <property type="entry name" value="NA(+)-TRANSLOCATING NADH-QUINONE REDUCTASE SUBUNIT C"/>
    <property type="match status" value="1"/>
</dbReference>
<reference evidence="21 22" key="1">
    <citation type="submission" date="2019-02" db="EMBL/GenBank/DDBJ databases">
        <title>Deep-cultivation of Planctomycetes and their phenomic and genomic characterization uncovers novel biology.</title>
        <authorList>
            <person name="Wiegand S."/>
            <person name="Jogler M."/>
            <person name="Boedeker C."/>
            <person name="Pinto D."/>
            <person name="Vollmers J."/>
            <person name="Rivas-Marin E."/>
            <person name="Kohn T."/>
            <person name="Peeters S.H."/>
            <person name="Heuer A."/>
            <person name="Rast P."/>
            <person name="Oberbeckmann S."/>
            <person name="Bunk B."/>
            <person name="Jeske O."/>
            <person name="Meyerdierks A."/>
            <person name="Storesund J.E."/>
            <person name="Kallscheuer N."/>
            <person name="Luecker S."/>
            <person name="Lage O.M."/>
            <person name="Pohl T."/>
            <person name="Merkel B.J."/>
            <person name="Hornburger P."/>
            <person name="Mueller R.-W."/>
            <person name="Bruemmer F."/>
            <person name="Labrenz M."/>
            <person name="Spormann A.M."/>
            <person name="Op Den Camp H."/>
            <person name="Overmann J."/>
            <person name="Amann R."/>
            <person name="Jetten M.S.M."/>
            <person name="Mascher T."/>
            <person name="Medema M.H."/>
            <person name="Devos D.P."/>
            <person name="Kaster A.-K."/>
            <person name="Ovreas L."/>
            <person name="Rohde M."/>
            <person name="Galperin M.Y."/>
            <person name="Jogler C."/>
        </authorList>
    </citation>
    <scope>NUCLEOTIDE SEQUENCE [LARGE SCALE GENOMIC DNA]</scope>
    <source>
        <strain evidence="21 22">Poly51</strain>
    </source>
</reference>
<evidence type="ECO:0000256" key="10">
    <source>
        <dbReference type="ARBA" id="ARBA00023027"/>
    </source>
</evidence>
<keyword evidence="2 16" id="KW-1003">Cell membrane</keyword>
<proteinExistence type="inferred from homology"/>
<keyword evidence="21" id="KW-0560">Oxidoreductase</keyword>
<keyword evidence="13 16" id="KW-0830">Ubiquinone</keyword>
<dbReference type="InterPro" id="IPR010204">
    <property type="entry name" value="NqrC"/>
</dbReference>
<dbReference type="Pfam" id="PF04205">
    <property type="entry name" value="FMN_bind"/>
    <property type="match status" value="1"/>
</dbReference>
<keyword evidence="5 16" id="KW-0285">Flavoprotein</keyword>
<dbReference type="RefSeq" id="WP_146461264.1">
    <property type="nucleotide sequence ID" value="NZ_SJPW01000007.1"/>
</dbReference>
<feature type="signal peptide" evidence="19">
    <location>
        <begin position="1"/>
        <end position="27"/>
    </location>
</feature>
<evidence type="ECO:0000256" key="18">
    <source>
        <dbReference type="SAM" id="MobiDB-lite"/>
    </source>
</evidence>
<keyword evidence="3" id="KW-0997">Cell inner membrane</keyword>